<gene>
    <name evidence="3" type="ORF">JYP50_14095</name>
</gene>
<dbReference type="AlphaFoldDB" id="A0A939DHQ6"/>
<sequence>MKWAGACLWLLLAAVPGVRAQDHPHFSPAAVPPPNNRLIVEQQGPLTVSTAVPSAEETEKVFGADLYARNIQPVWVRVENRGDTTLFLTPFGLDPAYYSPRESALRLRKYSEVNISSQNLEGLAINRLPVAPRSVLSGYVFTRVDEGTKSFNVDVVGPQSTHQMNFIVPVPGLKIDHREIDIHRIYPEARLRTVELSQLVAELEQMPCCVRDAKGKDRGDPLNLVFIGTPRDLYYAFKRAGWDESETIYGTSLWRTFASAVTGGSYRYSPVSALYVFGRAQDAAFQRSRTSIHERNHFRIWLTPLRLGGLPVWIGQISRDIGVRFTWRTITTHKIDPDVDETRDYLLEDLAYAQAVAKFGYIGGVGAAPYGTPRGNLTGDPYFTDGRRLVIWISRGQNAINEIEVRDLSTYHTGHIGD</sequence>
<evidence type="ECO:0000313" key="4">
    <source>
        <dbReference type="Proteomes" id="UP000664303"/>
    </source>
</evidence>
<evidence type="ECO:0000256" key="1">
    <source>
        <dbReference type="SAM" id="SignalP"/>
    </source>
</evidence>
<organism evidence="3 4">
    <name type="scientific">Parahaliea mediterranea</name>
    <dbReference type="NCBI Taxonomy" id="651086"/>
    <lineage>
        <taxon>Bacteria</taxon>
        <taxon>Pseudomonadati</taxon>
        <taxon>Pseudomonadota</taxon>
        <taxon>Gammaproteobacteria</taxon>
        <taxon>Cellvibrionales</taxon>
        <taxon>Halieaceae</taxon>
        <taxon>Parahaliea</taxon>
    </lineage>
</organism>
<dbReference type="Proteomes" id="UP000664303">
    <property type="component" value="Unassembled WGS sequence"/>
</dbReference>
<evidence type="ECO:0000259" key="2">
    <source>
        <dbReference type="Pfam" id="PF14067"/>
    </source>
</evidence>
<dbReference type="EMBL" id="JAFKCZ010000009">
    <property type="protein sequence ID" value="MBN7797737.1"/>
    <property type="molecule type" value="Genomic_DNA"/>
</dbReference>
<keyword evidence="4" id="KW-1185">Reference proteome</keyword>
<reference evidence="3" key="1">
    <citation type="submission" date="2021-02" db="EMBL/GenBank/DDBJ databases">
        <title>PHA producing bacteria isolated from coastal sediment in Guangdong, Shenzhen.</title>
        <authorList>
            <person name="Zheng W."/>
            <person name="Yu S."/>
            <person name="Huang Y."/>
        </authorList>
    </citation>
    <scope>NUCLEOTIDE SEQUENCE</scope>
    <source>
        <strain evidence="3">TN14-10</strain>
    </source>
</reference>
<feature type="signal peptide" evidence="1">
    <location>
        <begin position="1"/>
        <end position="20"/>
    </location>
</feature>
<feature type="domain" description="LssY-like C-terminal" evidence="2">
    <location>
        <begin position="213"/>
        <end position="387"/>
    </location>
</feature>
<name>A0A939DHQ6_9GAMM</name>
<dbReference type="InterPro" id="IPR025902">
    <property type="entry name" value="LssY-like-C_dom"/>
</dbReference>
<keyword evidence="1" id="KW-0732">Signal</keyword>
<proteinExistence type="predicted"/>
<accession>A0A939DHQ6</accession>
<comment type="caution">
    <text evidence="3">The sequence shown here is derived from an EMBL/GenBank/DDBJ whole genome shotgun (WGS) entry which is preliminary data.</text>
</comment>
<protein>
    <submittedName>
        <fullName evidence="3">LssY C-terminal domain-containing protein</fullName>
    </submittedName>
</protein>
<feature type="chain" id="PRO_5037136763" evidence="1">
    <location>
        <begin position="21"/>
        <end position="418"/>
    </location>
</feature>
<evidence type="ECO:0000313" key="3">
    <source>
        <dbReference type="EMBL" id="MBN7797737.1"/>
    </source>
</evidence>
<dbReference type="Pfam" id="PF14067">
    <property type="entry name" value="LssY_C"/>
    <property type="match status" value="1"/>
</dbReference>
<dbReference type="RefSeq" id="WP_206561182.1">
    <property type="nucleotide sequence ID" value="NZ_JAFKCZ010000009.1"/>
</dbReference>